<sequence length="118" mass="13477">MKCSRALQELVSDEFSSLSFGDLCAAARTLLKRQYGIIVLVEKIVEFENCFIGRDKFLDDYEAQPHLQRRPFEDVLLRSQYSASWCHCTTQPSLGRDYASLNRICNNGLLKTCCSDKS</sequence>
<dbReference type="Proteomes" id="UP000887572">
    <property type="component" value="Unplaced"/>
</dbReference>
<keyword evidence="1" id="KW-1185">Reference proteome</keyword>
<name>A0A914GQR1_GLORO</name>
<dbReference type="AlphaFoldDB" id="A0A914GQR1"/>
<protein>
    <submittedName>
        <fullName evidence="2">Uncharacterized protein</fullName>
    </submittedName>
</protein>
<proteinExistence type="predicted"/>
<organism evidence="1 2">
    <name type="scientific">Globodera rostochiensis</name>
    <name type="common">Golden nematode worm</name>
    <name type="synonym">Heterodera rostochiensis</name>
    <dbReference type="NCBI Taxonomy" id="31243"/>
    <lineage>
        <taxon>Eukaryota</taxon>
        <taxon>Metazoa</taxon>
        <taxon>Ecdysozoa</taxon>
        <taxon>Nematoda</taxon>
        <taxon>Chromadorea</taxon>
        <taxon>Rhabditida</taxon>
        <taxon>Tylenchina</taxon>
        <taxon>Tylenchomorpha</taxon>
        <taxon>Tylenchoidea</taxon>
        <taxon>Heteroderidae</taxon>
        <taxon>Heteroderinae</taxon>
        <taxon>Globodera</taxon>
    </lineage>
</organism>
<accession>A0A914GQR1</accession>
<evidence type="ECO:0000313" key="1">
    <source>
        <dbReference type="Proteomes" id="UP000887572"/>
    </source>
</evidence>
<reference evidence="2" key="1">
    <citation type="submission" date="2022-11" db="UniProtKB">
        <authorList>
            <consortium name="WormBaseParasite"/>
        </authorList>
    </citation>
    <scope>IDENTIFICATION</scope>
</reference>
<dbReference type="WBParaSite" id="Gr19_v10_g1045.t1">
    <property type="protein sequence ID" value="Gr19_v10_g1045.t1"/>
    <property type="gene ID" value="Gr19_v10_g1045"/>
</dbReference>
<evidence type="ECO:0000313" key="2">
    <source>
        <dbReference type="WBParaSite" id="Gr19_v10_g1045.t1"/>
    </source>
</evidence>